<name>A0A7H0Y4Z8_9BACL</name>
<protein>
    <submittedName>
        <fullName evidence="1">Uncharacterized protein</fullName>
    </submittedName>
</protein>
<dbReference type="AlphaFoldDB" id="A0A7H0Y4Z8"/>
<evidence type="ECO:0000313" key="1">
    <source>
        <dbReference type="EMBL" id="QNR66156.1"/>
    </source>
</evidence>
<dbReference type="Proteomes" id="UP000516384">
    <property type="component" value="Chromosome"/>
</dbReference>
<organism evidence="1 2">
    <name type="scientific">Paenibacillus peoriae</name>
    <dbReference type="NCBI Taxonomy" id="59893"/>
    <lineage>
        <taxon>Bacteria</taxon>
        <taxon>Bacillati</taxon>
        <taxon>Bacillota</taxon>
        <taxon>Bacilli</taxon>
        <taxon>Bacillales</taxon>
        <taxon>Paenibacillaceae</taxon>
        <taxon>Paenibacillus</taxon>
    </lineage>
</organism>
<gene>
    <name evidence="1" type="ORF">IAQ67_20200</name>
</gene>
<evidence type="ECO:0000313" key="2">
    <source>
        <dbReference type="Proteomes" id="UP000516384"/>
    </source>
</evidence>
<dbReference type="EMBL" id="CP061172">
    <property type="protein sequence ID" value="QNR66156.1"/>
    <property type="molecule type" value="Genomic_DNA"/>
</dbReference>
<sequence length="70" mass="8118">MDILFAKYGINIVRRDGGIFVSFDAGGIVVQMIEIEITEEESLKAQKSERDAYELIIKLQNEKRPYKKIR</sequence>
<reference evidence="1 2" key="1">
    <citation type="submission" date="2020-09" db="EMBL/GenBank/DDBJ databases">
        <title>Characterization of Paenibacillus peoriae strain ZF390 with broad-spectrum antimicrobial activity as a potential biocontrol agent.</title>
        <authorList>
            <person name="Li L."/>
            <person name="Zhao Y."/>
            <person name="Li B."/>
            <person name="Xie X."/>
        </authorList>
    </citation>
    <scope>NUCLEOTIDE SEQUENCE [LARGE SCALE GENOMIC DNA]</scope>
    <source>
        <strain evidence="1 2">ZF390</strain>
    </source>
</reference>
<dbReference type="RefSeq" id="WP_190297667.1">
    <property type="nucleotide sequence ID" value="NZ_CP061172.1"/>
</dbReference>
<accession>A0A7H0Y4Z8</accession>
<proteinExistence type="predicted"/>